<keyword evidence="1" id="KW-0677">Repeat</keyword>
<feature type="chain" id="PRO_5045219326" evidence="4">
    <location>
        <begin position="30"/>
        <end position="335"/>
    </location>
</feature>
<feature type="signal peptide" evidence="4">
    <location>
        <begin position="1"/>
        <end position="29"/>
    </location>
</feature>
<dbReference type="RefSeq" id="WP_377303148.1">
    <property type="nucleotide sequence ID" value="NZ_CP180191.1"/>
</dbReference>
<dbReference type="InterPro" id="IPR011990">
    <property type="entry name" value="TPR-like_helical_dom_sf"/>
</dbReference>
<organism evidence="5 6">
    <name type="scientific">Piscinibacterium candidicorallinum</name>
    <dbReference type="NCBI Taxonomy" id="1793872"/>
    <lineage>
        <taxon>Bacteria</taxon>
        <taxon>Pseudomonadati</taxon>
        <taxon>Pseudomonadota</taxon>
        <taxon>Betaproteobacteria</taxon>
        <taxon>Burkholderiales</taxon>
        <taxon>Piscinibacterium</taxon>
    </lineage>
</organism>
<reference evidence="6" key="1">
    <citation type="journal article" date="2019" name="Int. J. Syst. Evol. Microbiol.">
        <title>The Global Catalogue of Microorganisms (GCM) 10K type strain sequencing project: providing services to taxonomists for standard genome sequencing and annotation.</title>
        <authorList>
            <consortium name="The Broad Institute Genomics Platform"/>
            <consortium name="The Broad Institute Genome Sequencing Center for Infectious Disease"/>
            <person name="Wu L."/>
            <person name="Ma J."/>
        </authorList>
    </citation>
    <scope>NUCLEOTIDE SEQUENCE [LARGE SCALE GENOMIC DNA]</scope>
    <source>
        <strain evidence="6">KCTC 52168</strain>
    </source>
</reference>
<sequence>MPKHVFLNHPSGAAATAAVLIALSPLAAAQTTRDYDVLLRADKVAEAERLADAALAKSATDPVALAGKVSAVLSGQNAAKRVDEAVKLAERCVEANPKAALCHNALGSALGTKAISAGIMSAMGYATKIRDAFKTAVELEPKYVEARFNLMQYYLQAPGIVGGGKGKARDLAEDTAKVLPTAGALMRASLLLADDKTADAEALTLRTAVGDDPDLQDQQRDLLFGAASQYASNKRWADAARLYTEVVKRFPDSEWGHYGLARTFHEQGKCNEAVPVYERSIAVKARAQAHFRLGQCFNTLGDKAKANAQVTRALGMQPGLSKKQREEAEALLKTL</sequence>
<protein>
    <submittedName>
        <fullName evidence="5">Tetratricopeptide repeat protein</fullName>
    </submittedName>
</protein>
<accession>A0ABV7H872</accession>
<dbReference type="Proteomes" id="UP001595556">
    <property type="component" value="Unassembled WGS sequence"/>
</dbReference>
<evidence type="ECO:0000256" key="2">
    <source>
        <dbReference type="ARBA" id="ARBA00022803"/>
    </source>
</evidence>
<dbReference type="SUPFAM" id="SSF48452">
    <property type="entry name" value="TPR-like"/>
    <property type="match status" value="2"/>
</dbReference>
<dbReference type="PROSITE" id="PS50005">
    <property type="entry name" value="TPR"/>
    <property type="match status" value="1"/>
</dbReference>
<dbReference type="InterPro" id="IPR019734">
    <property type="entry name" value="TPR_rpt"/>
</dbReference>
<keyword evidence="2 3" id="KW-0802">TPR repeat</keyword>
<keyword evidence="4" id="KW-0732">Signal</keyword>
<proteinExistence type="predicted"/>
<evidence type="ECO:0000313" key="6">
    <source>
        <dbReference type="Proteomes" id="UP001595556"/>
    </source>
</evidence>
<feature type="repeat" description="TPR" evidence="3">
    <location>
        <begin position="287"/>
        <end position="320"/>
    </location>
</feature>
<dbReference type="Pfam" id="PF13174">
    <property type="entry name" value="TPR_6"/>
    <property type="match status" value="1"/>
</dbReference>
<dbReference type="InterPro" id="IPR051012">
    <property type="entry name" value="CellSynth/LPSAsmb/PSIAsmb"/>
</dbReference>
<name>A0ABV7H872_9BURK</name>
<dbReference type="EMBL" id="JBHRTI010000004">
    <property type="protein sequence ID" value="MFC3147776.1"/>
    <property type="molecule type" value="Genomic_DNA"/>
</dbReference>
<evidence type="ECO:0000256" key="3">
    <source>
        <dbReference type="PROSITE-ProRule" id="PRU00339"/>
    </source>
</evidence>
<dbReference type="PANTHER" id="PTHR45586:SF1">
    <property type="entry name" value="LIPOPOLYSACCHARIDE ASSEMBLY PROTEIN B"/>
    <property type="match status" value="1"/>
</dbReference>
<keyword evidence="6" id="KW-1185">Reference proteome</keyword>
<dbReference type="Pfam" id="PF13432">
    <property type="entry name" value="TPR_16"/>
    <property type="match status" value="1"/>
</dbReference>
<evidence type="ECO:0000256" key="4">
    <source>
        <dbReference type="SAM" id="SignalP"/>
    </source>
</evidence>
<evidence type="ECO:0000256" key="1">
    <source>
        <dbReference type="ARBA" id="ARBA00022737"/>
    </source>
</evidence>
<comment type="caution">
    <text evidence="5">The sequence shown here is derived from an EMBL/GenBank/DDBJ whole genome shotgun (WGS) entry which is preliminary data.</text>
</comment>
<dbReference type="PANTHER" id="PTHR45586">
    <property type="entry name" value="TPR REPEAT-CONTAINING PROTEIN PA4667"/>
    <property type="match status" value="1"/>
</dbReference>
<dbReference type="Gene3D" id="1.25.40.10">
    <property type="entry name" value="Tetratricopeptide repeat domain"/>
    <property type="match status" value="2"/>
</dbReference>
<gene>
    <name evidence="5" type="ORF">ACFOEN_08990</name>
</gene>
<evidence type="ECO:0000313" key="5">
    <source>
        <dbReference type="EMBL" id="MFC3147776.1"/>
    </source>
</evidence>